<keyword evidence="6" id="KW-1185">Reference proteome</keyword>
<organism evidence="5 6">
    <name type="scientific">[Bacillus] enclensis</name>
    <dbReference type="NCBI Taxonomy" id="1402860"/>
    <lineage>
        <taxon>Bacteria</taxon>
        <taxon>Bacillati</taxon>
        <taxon>Bacillota</taxon>
        <taxon>Bacilli</taxon>
        <taxon>Bacillales</taxon>
        <taxon>Bacillaceae</taxon>
        <taxon>Rossellomorea</taxon>
    </lineage>
</organism>
<dbReference type="InterPro" id="IPR008920">
    <property type="entry name" value="TF_FadR/GntR_C"/>
</dbReference>
<dbReference type="Gene3D" id="1.10.10.10">
    <property type="entry name" value="Winged helix-like DNA-binding domain superfamily/Winged helix DNA-binding domain"/>
    <property type="match status" value="1"/>
</dbReference>
<evidence type="ECO:0000313" key="6">
    <source>
        <dbReference type="Proteomes" id="UP000181997"/>
    </source>
</evidence>
<evidence type="ECO:0000259" key="4">
    <source>
        <dbReference type="PROSITE" id="PS50949"/>
    </source>
</evidence>
<proteinExistence type="predicted"/>
<evidence type="ECO:0000313" key="5">
    <source>
        <dbReference type="EMBL" id="SCC15093.1"/>
    </source>
</evidence>
<dbReference type="InterPro" id="IPR036388">
    <property type="entry name" value="WH-like_DNA-bd_sf"/>
</dbReference>
<dbReference type="SMART" id="SM00895">
    <property type="entry name" value="FCD"/>
    <property type="match status" value="1"/>
</dbReference>
<dbReference type="RefSeq" id="WP_058298829.1">
    <property type="nucleotide sequence ID" value="NZ_FMAU01000003.1"/>
</dbReference>
<dbReference type="SUPFAM" id="SSF46785">
    <property type="entry name" value="Winged helix' DNA-binding domain"/>
    <property type="match status" value="1"/>
</dbReference>
<dbReference type="InterPro" id="IPR000524">
    <property type="entry name" value="Tscrpt_reg_HTH_GntR"/>
</dbReference>
<dbReference type="Pfam" id="PF00392">
    <property type="entry name" value="GntR"/>
    <property type="match status" value="1"/>
</dbReference>
<dbReference type="Pfam" id="PF07729">
    <property type="entry name" value="FCD"/>
    <property type="match status" value="1"/>
</dbReference>
<dbReference type="SMART" id="SM00345">
    <property type="entry name" value="HTH_GNTR"/>
    <property type="match status" value="1"/>
</dbReference>
<protein>
    <submittedName>
        <fullName evidence="5">GntR family transcriptional regulator, transcriptional repressor for pyruvate dehydrogenase complex</fullName>
    </submittedName>
</protein>
<sequence length="230" mass="26385">MFKPVIKNALYKDVVEQLLEGIKKETWAPGERFPGEMELSNQFQVSRNSIREALKSLQLMGVIESFPGKGTFVTEEAIRKIKNTELISLMSDRENSYKDLLDVRMAIETQAAFLAAQRIDAEGIEELENALQKLKTKMESRQDYGIEGYNFHMTIAELSKNRFIILFFQTISEELIAQRNPHYQEKIDNDKSLQDHIDVFNAIKAGDPDSARDAMHKHFIHAIADLGDDY</sequence>
<evidence type="ECO:0000256" key="2">
    <source>
        <dbReference type="ARBA" id="ARBA00023125"/>
    </source>
</evidence>
<name>A0A0V8HGR3_9BACI</name>
<dbReference type="PANTHER" id="PTHR43537">
    <property type="entry name" value="TRANSCRIPTIONAL REGULATOR, GNTR FAMILY"/>
    <property type="match status" value="1"/>
</dbReference>
<dbReference type="CDD" id="cd07377">
    <property type="entry name" value="WHTH_GntR"/>
    <property type="match status" value="1"/>
</dbReference>
<keyword evidence="3" id="KW-0804">Transcription</keyword>
<feature type="domain" description="HTH gntR-type" evidence="4">
    <location>
        <begin position="8"/>
        <end position="76"/>
    </location>
</feature>
<dbReference type="InterPro" id="IPR011711">
    <property type="entry name" value="GntR_C"/>
</dbReference>
<dbReference type="PROSITE" id="PS50949">
    <property type="entry name" value="HTH_GNTR"/>
    <property type="match status" value="1"/>
</dbReference>
<evidence type="ECO:0000256" key="3">
    <source>
        <dbReference type="ARBA" id="ARBA00023163"/>
    </source>
</evidence>
<dbReference type="OrthoDB" id="9782299at2"/>
<accession>A0A0V8HGR3</accession>
<gene>
    <name evidence="5" type="ORF">GA0061094_2719</name>
</gene>
<dbReference type="AlphaFoldDB" id="A0A0V8HGR3"/>
<dbReference type="EMBL" id="FMAU01000003">
    <property type="protein sequence ID" value="SCC15093.1"/>
    <property type="molecule type" value="Genomic_DNA"/>
</dbReference>
<evidence type="ECO:0000256" key="1">
    <source>
        <dbReference type="ARBA" id="ARBA00023015"/>
    </source>
</evidence>
<dbReference type="SUPFAM" id="SSF48008">
    <property type="entry name" value="GntR ligand-binding domain-like"/>
    <property type="match status" value="1"/>
</dbReference>
<reference evidence="6" key="1">
    <citation type="submission" date="2016-08" db="EMBL/GenBank/DDBJ databases">
        <authorList>
            <person name="Varghese N."/>
            <person name="Submissions Spin"/>
        </authorList>
    </citation>
    <scope>NUCLEOTIDE SEQUENCE [LARGE SCALE GENOMIC DNA]</scope>
    <source>
        <strain evidence="6">SGD-1123</strain>
    </source>
</reference>
<dbReference type="Gene3D" id="1.20.120.530">
    <property type="entry name" value="GntR ligand-binding domain-like"/>
    <property type="match status" value="1"/>
</dbReference>
<keyword evidence="1" id="KW-0805">Transcription regulation</keyword>
<keyword evidence="5" id="KW-0670">Pyruvate</keyword>
<dbReference type="GO" id="GO:0003700">
    <property type="term" value="F:DNA-binding transcription factor activity"/>
    <property type="evidence" value="ECO:0007669"/>
    <property type="project" value="InterPro"/>
</dbReference>
<dbReference type="PRINTS" id="PR00035">
    <property type="entry name" value="HTHGNTR"/>
</dbReference>
<dbReference type="Proteomes" id="UP000181997">
    <property type="component" value="Unassembled WGS sequence"/>
</dbReference>
<dbReference type="PANTHER" id="PTHR43537:SF5">
    <property type="entry name" value="UXU OPERON TRANSCRIPTIONAL REGULATOR"/>
    <property type="match status" value="1"/>
</dbReference>
<dbReference type="GO" id="GO:0003677">
    <property type="term" value="F:DNA binding"/>
    <property type="evidence" value="ECO:0007669"/>
    <property type="project" value="UniProtKB-KW"/>
</dbReference>
<dbReference type="InterPro" id="IPR036390">
    <property type="entry name" value="WH_DNA-bd_sf"/>
</dbReference>
<keyword evidence="2" id="KW-0238">DNA-binding</keyword>